<dbReference type="Gene3D" id="1.25.10.10">
    <property type="entry name" value="Leucine-rich Repeat Variant"/>
    <property type="match status" value="1"/>
</dbReference>
<comment type="caution">
    <text evidence="8">The sequence shown here is derived from an EMBL/GenBank/DDBJ whole genome shotgun (WGS) entry which is preliminary data.</text>
</comment>
<dbReference type="InterPro" id="IPR026739">
    <property type="entry name" value="AP_beta"/>
</dbReference>
<evidence type="ECO:0000256" key="1">
    <source>
        <dbReference type="ARBA" id="ARBA00004308"/>
    </source>
</evidence>
<dbReference type="GO" id="GO:0012505">
    <property type="term" value="C:endomembrane system"/>
    <property type="evidence" value="ECO:0007669"/>
    <property type="project" value="UniProtKB-SubCell"/>
</dbReference>
<comment type="subcellular location">
    <subcellularLocation>
        <location evidence="1">Endomembrane system</location>
    </subcellularLocation>
</comment>
<name>A0AAD5YSC4_9AGAR</name>
<evidence type="ECO:0000256" key="3">
    <source>
        <dbReference type="ARBA" id="ARBA00022448"/>
    </source>
</evidence>
<dbReference type="PANTHER" id="PTHR11134">
    <property type="entry name" value="ADAPTOR COMPLEX SUBUNIT BETA FAMILY MEMBER"/>
    <property type="match status" value="1"/>
</dbReference>
<feature type="region of interest" description="Disordered" evidence="6">
    <location>
        <begin position="302"/>
        <end position="464"/>
    </location>
</feature>
<evidence type="ECO:0000256" key="4">
    <source>
        <dbReference type="ARBA" id="ARBA00022927"/>
    </source>
</evidence>
<reference evidence="8" key="1">
    <citation type="submission" date="2022-07" db="EMBL/GenBank/DDBJ databases">
        <title>Genome Sequence of Leucocoprinus birnbaumii.</title>
        <authorList>
            <person name="Buettner E."/>
        </authorList>
    </citation>
    <scope>NUCLEOTIDE SEQUENCE</scope>
    <source>
        <strain evidence="8">VT141</strain>
    </source>
</reference>
<evidence type="ECO:0000313" key="9">
    <source>
        <dbReference type="Proteomes" id="UP001213000"/>
    </source>
</evidence>
<keyword evidence="3" id="KW-0813">Transport</keyword>
<feature type="compositionally biased region" description="Low complexity" evidence="6">
    <location>
        <begin position="247"/>
        <end position="257"/>
    </location>
</feature>
<dbReference type="GO" id="GO:0030117">
    <property type="term" value="C:membrane coat"/>
    <property type="evidence" value="ECO:0007669"/>
    <property type="project" value="InterPro"/>
</dbReference>
<dbReference type="Pfam" id="PF01602">
    <property type="entry name" value="Adaptin_N"/>
    <property type="match status" value="1"/>
</dbReference>
<keyword evidence="4" id="KW-0653">Protein transport</keyword>
<dbReference type="InterPro" id="IPR016024">
    <property type="entry name" value="ARM-type_fold"/>
</dbReference>
<feature type="compositionally biased region" description="Basic and acidic residues" evidence="6">
    <location>
        <begin position="234"/>
        <end position="244"/>
    </location>
</feature>
<dbReference type="GO" id="GO:0006886">
    <property type="term" value="P:intracellular protein transport"/>
    <property type="evidence" value="ECO:0007669"/>
    <property type="project" value="InterPro"/>
</dbReference>
<evidence type="ECO:0000256" key="2">
    <source>
        <dbReference type="ARBA" id="ARBA00006613"/>
    </source>
</evidence>
<dbReference type="InterPro" id="IPR011989">
    <property type="entry name" value="ARM-like"/>
</dbReference>
<dbReference type="AlphaFoldDB" id="A0AAD5YSC4"/>
<feature type="domain" description="Clathrin/coatomer adaptor adaptin-like N-terminal" evidence="7">
    <location>
        <begin position="40"/>
        <end position="157"/>
    </location>
</feature>
<protein>
    <recommendedName>
        <fullName evidence="7">Clathrin/coatomer adaptor adaptin-like N-terminal domain-containing protein</fullName>
    </recommendedName>
</protein>
<keyword evidence="9" id="KW-1185">Reference proteome</keyword>
<keyword evidence="5" id="KW-0472">Membrane</keyword>
<dbReference type="InterPro" id="IPR002553">
    <property type="entry name" value="Clathrin/coatomer_adapt-like_N"/>
</dbReference>
<evidence type="ECO:0000256" key="5">
    <source>
        <dbReference type="ARBA" id="ARBA00023136"/>
    </source>
</evidence>
<dbReference type="Proteomes" id="UP001213000">
    <property type="component" value="Unassembled WGS sequence"/>
</dbReference>
<dbReference type="GO" id="GO:0016192">
    <property type="term" value="P:vesicle-mediated transport"/>
    <property type="evidence" value="ECO:0007669"/>
    <property type="project" value="InterPro"/>
</dbReference>
<feature type="compositionally biased region" description="Polar residues" evidence="6">
    <location>
        <begin position="440"/>
        <end position="464"/>
    </location>
</feature>
<evidence type="ECO:0000313" key="8">
    <source>
        <dbReference type="EMBL" id="KAJ3565057.1"/>
    </source>
</evidence>
<evidence type="ECO:0000256" key="6">
    <source>
        <dbReference type="SAM" id="MobiDB-lite"/>
    </source>
</evidence>
<dbReference type="SUPFAM" id="SSF48371">
    <property type="entry name" value="ARM repeat"/>
    <property type="match status" value="1"/>
</dbReference>
<evidence type="ECO:0000259" key="7">
    <source>
        <dbReference type="Pfam" id="PF01602"/>
    </source>
</evidence>
<organism evidence="8 9">
    <name type="scientific">Leucocoprinus birnbaumii</name>
    <dbReference type="NCBI Taxonomy" id="56174"/>
    <lineage>
        <taxon>Eukaryota</taxon>
        <taxon>Fungi</taxon>
        <taxon>Dikarya</taxon>
        <taxon>Basidiomycota</taxon>
        <taxon>Agaricomycotina</taxon>
        <taxon>Agaricomycetes</taxon>
        <taxon>Agaricomycetidae</taxon>
        <taxon>Agaricales</taxon>
        <taxon>Agaricineae</taxon>
        <taxon>Agaricaceae</taxon>
        <taxon>Leucocoprinus</taxon>
    </lineage>
</organism>
<accession>A0AAD5YSC4</accession>
<proteinExistence type="inferred from homology"/>
<feature type="region of interest" description="Disordered" evidence="6">
    <location>
        <begin position="234"/>
        <end position="265"/>
    </location>
</feature>
<gene>
    <name evidence="8" type="ORF">NP233_g7882</name>
</gene>
<feature type="compositionally biased region" description="Acidic residues" evidence="6">
    <location>
        <begin position="304"/>
        <end position="334"/>
    </location>
</feature>
<comment type="similarity">
    <text evidence="2">Belongs to the adaptor complexes large subunit family.</text>
</comment>
<sequence>MIQSGNDTVTSSAVMVLKTLVQNQLSSPVRGIAGTSREGPLSIVSRLARKIDDIRNPQARACVIWLVGQYSASNDPTPGPPGISEWAPDVLRKAAKAFGQEAVIVKLQIITLAAKLLVISPGDRTLTLLSHYVFSLARYDTSYDVRDRAKMIASLMSGILPTLSPGSQEERSGVVLRREQVRLVLFEGKSGTIEEHSIRTIDEDALFGSLSVVLGKPMQMDSLLPDWLEKGVESTLRDSEDDKPPGSTITAISSASIGQRAKTMASPVVLTPTSASRPDSQQDSAKGTFAQDLETFYADAISSSEEEETSEGEEEEEESDDGDGDEVEKEDGESGSEGKVEDTEEDSSNSELGDERMGLIAKARTKGDNPVPSTIQPEYPINSRTLDGFSDHASSSSLASSQDPDYIPTPYRHDSGIDSNGATGFLTCEKNTRNPFGRGNASSILGSPRNTRFEASNSEPCSLNAPSRYLQRSKALMSSDWLQQELPSSDSYTKAPIEAAPNLTTYGNGEPCNPGGITQSEKLVSRNAFFTNKDGLPLSSGTFINGAGTVGPHASTEAGDYLQQRARDADFSLTQKQKSKIIKAETKDNQRISKIIKKEAKVEKKALDMAIDELEGLQKFQKQADEAKAHTNHAKVLSAFKKQETAFLASRSRYESLQGQVNAETERLEAVRVSAKSATDRVAEKTQEVDSLRKMFGIDEREREVKLGELKETKTSTLWKV</sequence>
<dbReference type="EMBL" id="JANIEX010000604">
    <property type="protein sequence ID" value="KAJ3565057.1"/>
    <property type="molecule type" value="Genomic_DNA"/>
</dbReference>